<feature type="region of interest" description="Disordered" evidence="1">
    <location>
        <begin position="339"/>
        <end position="517"/>
    </location>
</feature>
<organism evidence="3 4">
    <name type="scientific">Frankliniella occidentalis</name>
    <name type="common">Western flower thrips</name>
    <name type="synonym">Euthrips occidentalis</name>
    <dbReference type="NCBI Taxonomy" id="133901"/>
    <lineage>
        <taxon>Eukaryota</taxon>
        <taxon>Metazoa</taxon>
        <taxon>Ecdysozoa</taxon>
        <taxon>Arthropoda</taxon>
        <taxon>Hexapoda</taxon>
        <taxon>Insecta</taxon>
        <taxon>Pterygota</taxon>
        <taxon>Neoptera</taxon>
        <taxon>Paraneoptera</taxon>
        <taxon>Thysanoptera</taxon>
        <taxon>Terebrantia</taxon>
        <taxon>Thripoidea</taxon>
        <taxon>Thripidae</taxon>
        <taxon>Frankliniella</taxon>
    </lineage>
</organism>
<reference evidence="4" key="1">
    <citation type="submission" date="2025-08" db="UniProtKB">
        <authorList>
            <consortium name="RefSeq"/>
        </authorList>
    </citation>
    <scope>IDENTIFICATION</scope>
    <source>
        <tissue evidence="4">Whole organism</tissue>
    </source>
</reference>
<dbReference type="InterPro" id="IPR052976">
    <property type="entry name" value="Scoloptoxin-like"/>
</dbReference>
<dbReference type="AlphaFoldDB" id="A0A9C6UF13"/>
<dbReference type="GO" id="GO:0008061">
    <property type="term" value="F:chitin binding"/>
    <property type="evidence" value="ECO:0007669"/>
    <property type="project" value="InterPro"/>
</dbReference>
<dbReference type="Pfam" id="PF01607">
    <property type="entry name" value="CBM_14"/>
    <property type="match status" value="1"/>
</dbReference>
<dbReference type="PANTHER" id="PTHR22933:SF44">
    <property type="entry name" value="RE15157P"/>
    <property type="match status" value="1"/>
</dbReference>
<feature type="non-terminal residue" evidence="4">
    <location>
        <position position="1"/>
    </location>
</feature>
<evidence type="ECO:0000256" key="1">
    <source>
        <dbReference type="SAM" id="MobiDB-lite"/>
    </source>
</evidence>
<name>A0A9C6UF13_FRAOC</name>
<dbReference type="Gene3D" id="2.170.140.10">
    <property type="entry name" value="Chitin binding domain"/>
    <property type="match status" value="1"/>
</dbReference>
<feature type="region of interest" description="Disordered" evidence="1">
    <location>
        <begin position="1"/>
        <end position="111"/>
    </location>
</feature>
<feature type="domain" description="Chitin-binding type-2" evidence="2">
    <location>
        <begin position="166"/>
        <end position="226"/>
    </location>
</feature>
<sequence>RRPPPPPTTRPPPPPPPPAPRPTEGYVYNKPNYPALSQDFEDDQNLAAGVSRPKPPPTTQPPPTRPTPPPKKGYAYPEPEDEFQLSLAAGQSVQLQQPAKKPTTTTEEPNQEGLQLDAEALQILQEQNEDGQYHPDADHTHWDIRKSIPGDPGKDYPTLPAIPETGFSCDGRPDGYYADVETGCQVYHVCASQAIPVKNSFLCNNGSIFNQERFVCDWWPNVDCPNSERSFDLNLEIGKTPNSIASDGSSSKSYSGSYNAGSAASSGSAGKSTFSSGGSYNAASSSSSAAAAPSSSVSGSGGSFGSGGKSSFSSGGSYNAGSASPITFPSTVLSIDSGSPLKTGSSAVPSGSGASFSSSGNAVQQDNEPSIASSLSGAAFGSSFSASGSGAQQDSEPSIAASLSGTGFGSSSSSADADEQSLASVFGELRGSSASSSQSSRTEGNALSYPGPSAGFSPDIATGGIDLRVGFSSSGSGSSSGKARRLSPEATSSLRASFARSSRQNNGGEALETASSGQGVVAFGERLGSRVSNSAVSTGPAKDLEAPAHAPAHPPTYKRKRLVARRRRVPSHEANRGTA</sequence>
<feature type="compositionally biased region" description="Low complexity" evidence="1">
    <location>
        <begin position="344"/>
        <end position="362"/>
    </location>
</feature>
<feature type="compositionally biased region" description="Basic residues" evidence="1">
    <location>
        <begin position="556"/>
        <end position="569"/>
    </location>
</feature>
<dbReference type="KEGG" id="foc:113206810"/>
<dbReference type="PANTHER" id="PTHR22933">
    <property type="entry name" value="FI18007P1-RELATED"/>
    <property type="match status" value="1"/>
</dbReference>
<feature type="compositionally biased region" description="Pro residues" evidence="1">
    <location>
        <begin position="53"/>
        <end position="71"/>
    </location>
</feature>
<feature type="region of interest" description="Disordered" evidence="1">
    <location>
        <begin position="529"/>
        <end position="579"/>
    </location>
</feature>
<feature type="compositionally biased region" description="Low complexity" evidence="1">
    <location>
        <begin position="370"/>
        <end position="391"/>
    </location>
</feature>
<evidence type="ECO:0000313" key="3">
    <source>
        <dbReference type="Proteomes" id="UP000504606"/>
    </source>
</evidence>
<protein>
    <submittedName>
        <fullName evidence="4">Uncharacterized protein LOC113206810</fullName>
    </submittedName>
</protein>
<feature type="compositionally biased region" description="Low complexity" evidence="1">
    <location>
        <begin position="472"/>
        <end position="481"/>
    </location>
</feature>
<feature type="compositionally biased region" description="Pro residues" evidence="1">
    <location>
        <begin position="1"/>
        <end position="21"/>
    </location>
</feature>
<evidence type="ECO:0000259" key="2">
    <source>
        <dbReference type="PROSITE" id="PS50940"/>
    </source>
</evidence>
<dbReference type="InterPro" id="IPR002557">
    <property type="entry name" value="Chitin-bd_dom"/>
</dbReference>
<dbReference type="GeneID" id="113206810"/>
<dbReference type="Proteomes" id="UP000504606">
    <property type="component" value="Unplaced"/>
</dbReference>
<feature type="compositionally biased region" description="Low complexity" evidence="1">
    <location>
        <begin position="400"/>
        <end position="424"/>
    </location>
</feature>
<dbReference type="RefSeq" id="XP_052126464.1">
    <property type="nucleotide sequence ID" value="XM_052270504.1"/>
</dbReference>
<keyword evidence="3" id="KW-1185">Reference proteome</keyword>
<feature type="compositionally biased region" description="Basic and acidic residues" evidence="1">
    <location>
        <begin position="570"/>
        <end position="579"/>
    </location>
</feature>
<accession>A0A9C6UF13</accession>
<dbReference type="PROSITE" id="PS50940">
    <property type="entry name" value="CHIT_BIND_II"/>
    <property type="match status" value="1"/>
</dbReference>
<dbReference type="InterPro" id="IPR036508">
    <property type="entry name" value="Chitin-bd_dom_sf"/>
</dbReference>
<evidence type="ECO:0000313" key="4">
    <source>
        <dbReference type="RefSeq" id="XP_052126464.1"/>
    </source>
</evidence>
<proteinExistence type="predicted"/>
<dbReference type="OrthoDB" id="6514762at2759"/>
<feature type="compositionally biased region" description="Low complexity" evidence="1">
    <location>
        <begin position="490"/>
        <end position="503"/>
    </location>
</feature>
<dbReference type="SUPFAM" id="SSF57625">
    <property type="entry name" value="Invertebrate chitin-binding proteins"/>
    <property type="match status" value="1"/>
</dbReference>
<gene>
    <name evidence="4" type="primary">LOC113206810</name>
</gene>
<dbReference type="GO" id="GO:0005576">
    <property type="term" value="C:extracellular region"/>
    <property type="evidence" value="ECO:0007669"/>
    <property type="project" value="InterPro"/>
</dbReference>